<protein>
    <recommendedName>
        <fullName evidence="5">Secreted protein</fullName>
    </recommendedName>
</protein>
<evidence type="ECO:0000256" key="1">
    <source>
        <dbReference type="SAM" id="MobiDB-lite"/>
    </source>
</evidence>
<sequence>MHRSFAHSAGAAVIALGAVLTSALPVAAQDAPQPESEHVLLYSCQTTRKETPSFETDLWRFLFGPRNTTTTEQTRCGEGTEAPQEDPGNLLRPVPVP</sequence>
<comment type="caution">
    <text evidence="3">The sequence shown here is derived from an EMBL/GenBank/DDBJ whole genome shotgun (WGS) entry which is preliminary data.</text>
</comment>
<feature type="region of interest" description="Disordered" evidence="1">
    <location>
        <begin position="66"/>
        <end position="97"/>
    </location>
</feature>
<name>A0ABP8F4P2_9ACTN</name>
<evidence type="ECO:0000313" key="4">
    <source>
        <dbReference type="Proteomes" id="UP001501115"/>
    </source>
</evidence>
<proteinExistence type="predicted"/>
<evidence type="ECO:0008006" key="5">
    <source>
        <dbReference type="Google" id="ProtNLM"/>
    </source>
</evidence>
<dbReference type="Proteomes" id="UP001501115">
    <property type="component" value="Unassembled WGS sequence"/>
</dbReference>
<keyword evidence="2" id="KW-0732">Signal</keyword>
<accession>A0ABP8F4P2</accession>
<evidence type="ECO:0000313" key="3">
    <source>
        <dbReference type="EMBL" id="GAA4294606.1"/>
    </source>
</evidence>
<feature type="signal peptide" evidence="2">
    <location>
        <begin position="1"/>
        <end position="28"/>
    </location>
</feature>
<feature type="chain" id="PRO_5046886822" description="Secreted protein" evidence="2">
    <location>
        <begin position="29"/>
        <end position="97"/>
    </location>
</feature>
<dbReference type="EMBL" id="BAABET010000001">
    <property type="protein sequence ID" value="GAA4294606.1"/>
    <property type="molecule type" value="Genomic_DNA"/>
</dbReference>
<keyword evidence="4" id="KW-1185">Reference proteome</keyword>
<gene>
    <name evidence="3" type="ORF">GCM10023086_06950</name>
</gene>
<evidence type="ECO:0000256" key="2">
    <source>
        <dbReference type="SAM" id="SignalP"/>
    </source>
</evidence>
<organism evidence="3 4">
    <name type="scientific">Streptomyces venetus</name>
    <dbReference type="NCBI Taxonomy" id="1701086"/>
    <lineage>
        <taxon>Bacteria</taxon>
        <taxon>Bacillati</taxon>
        <taxon>Actinomycetota</taxon>
        <taxon>Actinomycetes</taxon>
        <taxon>Kitasatosporales</taxon>
        <taxon>Streptomycetaceae</taxon>
        <taxon>Streptomyces</taxon>
    </lineage>
</organism>
<reference evidence="4" key="1">
    <citation type="journal article" date="2019" name="Int. J. Syst. Evol. Microbiol.">
        <title>The Global Catalogue of Microorganisms (GCM) 10K type strain sequencing project: providing services to taxonomists for standard genome sequencing and annotation.</title>
        <authorList>
            <consortium name="The Broad Institute Genomics Platform"/>
            <consortium name="The Broad Institute Genome Sequencing Center for Infectious Disease"/>
            <person name="Wu L."/>
            <person name="Ma J."/>
        </authorList>
    </citation>
    <scope>NUCLEOTIDE SEQUENCE [LARGE SCALE GENOMIC DNA]</scope>
    <source>
        <strain evidence="4">JCM 31290</strain>
    </source>
</reference>